<keyword evidence="4 8" id="KW-0812">Transmembrane</keyword>
<evidence type="ECO:0000256" key="5">
    <source>
        <dbReference type="ARBA" id="ARBA00022989"/>
    </source>
</evidence>
<feature type="transmembrane region" description="Helical" evidence="8">
    <location>
        <begin position="419"/>
        <end position="439"/>
    </location>
</feature>
<feature type="transmembrane region" description="Helical" evidence="8">
    <location>
        <begin position="366"/>
        <end position="388"/>
    </location>
</feature>
<evidence type="ECO:0000313" key="9">
    <source>
        <dbReference type="EMBL" id="KAJ7973705.1"/>
    </source>
</evidence>
<evidence type="ECO:0000256" key="1">
    <source>
        <dbReference type="ARBA" id="ARBA00004141"/>
    </source>
</evidence>
<protein>
    <submittedName>
        <fullName evidence="9">Sodium transporter</fullName>
    </submittedName>
</protein>
<feature type="transmembrane region" description="Helical" evidence="8">
    <location>
        <begin position="309"/>
        <end position="335"/>
    </location>
</feature>
<evidence type="ECO:0000256" key="2">
    <source>
        <dbReference type="ARBA" id="ARBA00010864"/>
    </source>
</evidence>
<accession>A0AAD7VFJ5</accession>
<comment type="caution">
    <text evidence="9">The sequence shown here is derived from an EMBL/GenBank/DDBJ whole genome shotgun (WGS) entry which is preliminary data.</text>
</comment>
<dbReference type="GO" id="GO:0015081">
    <property type="term" value="F:sodium ion transmembrane transporter activity"/>
    <property type="evidence" value="ECO:0007669"/>
    <property type="project" value="TreeGrafter"/>
</dbReference>
<feature type="transmembrane region" description="Helical" evidence="8">
    <location>
        <begin position="479"/>
        <end position="498"/>
    </location>
</feature>
<feature type="transmembrane region" description="Helical" evidence="8">
    <location>
        <begin position="235"/>
        <end position="259"/>
    </location>
</feature>
<dbReference type="Pfam" id="PF02386">
    <property type="entry name" value="TrkH"/>
    <property type="match status" value="1"/>
</dbReference>
<comment type="similarity">
    <text evidence="2">Belongs to the TrkH potassium transport family. HKT (TC 2.A.38.3) subfamily.</text>
</comment>
<feature type="transmembrane region" description="Helical" evidence="8">
    <location>
        <begin position="113"/>
        <end position="136"/>
    </location>
</feature>
<dbReference type="InterPro" id="IPR003445">
    <property type="entry name" value="Cat_transpt"/>
</dbReference>
<keyword evidence="10" id="KW-1185">Reference proteome</keyword>
<evidence type="ECO:0000256" key="8">
    <source>
        <dbReference type="SAM" id="Phobius"/>
    </source>
</evidence>
<dbReference type="Proteomes" id="UP001163823">
    <property type="component" value="Chromosome 3"/>
</dbReference>
<dbReference type="InterPro" id="IPR051143">
    <property type="entry name" value="TrkH_K-transport"/>
</dbReference>
<keyword evidence="5 8" id="KW-1133">Transmembrane helix</keyword>
<evidence type="ECO:0000256" key="3">
    <source>
        <dbReference type="ARBA" id="ARBA00022448"/>
    </source>
</evidence>
<dbReference type="PANTHER" id="PTHR31064:SF30">
    <property type="entry name" value="HIGH-AFFINITY POTASSIUM TRANSPORT PROTEIN-RELATED"/>
    <property type="match status" value="1"/>
</dbReference>
<evidence type="ECO:0000256" key="7">
    <source>
        <dbReference type="ARBA" id="ARBA00023136"/>
    </source>
</evidence>
<keyword evidence="6" id="KW-0406">Ion transport</keyword>
<sequence>MKFNCVVYFGHKLEHLLCFSCDRAACYNRSFQRIILSLYHLLVFHVGPFYIQLSYFVMLSVVGYLALKISKPRTEVDHSVIISDFDLFFTSVSSTTVSSMSTVEMESFSNTQLIIITILMLLGGEVFTSMLGLLFVRSKFTTKHSTCALKFNQQDSCPTHSSSEKLANGHQILELGNYVSDPIPDHSDQNIHEKQNIINSTNLNQKGLLVSNNCIDHSTSSSSSTDHLKYNSIRCLGYVVLGYLVVVHLMGSGLLSLYVSVIPSARQVLKAKGLKIQTFSALTMVSTFSNCGFVPTNENMIIFKKNSGLLLILIPQILAGNTLYPPCLRLLIWVLDKITRKGDFKYMLKNYNQLGYDHLLSADRCCLLAITVFGFIGVQLILFCSMEWNSGNMDGLNWYQKIVASLFQTVNSRNTGESVFDLSSIPTAILVLFVVMMYLPPYTTFLGIRDQEQYINTTCTTGYNEYDEKQKKQSERMSFVDRFLFSQLAYLGIFIILICITERENLKQDPLNYNVLNITIEVISAYGNVGFTTGYSCERKLKMKADAYDHDIHGGGGLCKDSWVGFVGHWSFKGKFILILVMFFGRLKKFTINTGKAWHLS</sequence>
<keyword evidence="3" id="KW-0813">Transport</keyword>
<reference evidence="9" key="1">
    <citation type="journal article" date="2023" name="Science">
        <title>Elucidation of the pathway for biosynthesis of saponin adjuvants from the soapbark tree.</title>
        <authorList>
            <person name="Reed J."/>
            <person name="Orme A."/>
            <person name="El-Demerdash A."/>
            <person name="Owen C."/>
            <person name="Martin L.B.B."/>
            <person name="Misra R.C."/>
            <person name="Kikuchi S."/>
            <person name="Rejzek M."/>
            <person name="Martin A.C."/>
            <person name="Harkess A."/>
            <person name="Leebens-Mack J."/>
            <person name="Louveau T."/>
            <person name="Stephenson M.J."/>
            <person name="Osbourn A."/>
        </authorList>
    </citation>
    <scope>NUCLEOTIDE SEQUENCE</scope>
    <source>
        <strain evidence="9">S10</strain>
    </source>
</reference>
<dbReference type="GO" id="GO:0005886">
    <property type="term" value="C:plasma membrane"/>
    <property type="evidence" value="ECO:0007669"/>
    <property type="project" value="TreeGrafter"/>
</dbReference>
<dbReference type="AlphaFoldDB" id="A0AAD7VFJ5"/>
<evidence type="ECO:0000313" key="10">
    <source>
        <dbReference type="Proteomes" id="UP001163823"/>
    </source>
</evidence>
<gene>
    <name evidence="9" type="ORF">O6P43_003896</name>
</gene>
<evidence type="ECO:0000256" key="6">
    <source>
        <dbReference type="ARBA" id="ARBA00023065"/>
    </source>
</evidence>
<keyword evidence="7 8" id="KW-0472">Membrane</keyword>
<comment type="subcellular location">
    <subcellularLocation>
        <location evidence="1">Membrane</location>
        <topology evidence="1">Multi-pass membrane protein</topology>
    </subcellularLocation>
</comment>
<dbReference type="KEGG" id="qsa:O6P43_003896"/>
<proteinExistence type="inferred from homology"/>
<evidence type="ECO:0000256" key="4">
    <source>
        <dbReference type="ARBA" id="ARBA00022692"/>
    </source>
</evidence>
<organism evidence="9 10">
    <name type="scientific">Quillaja saponaria</name>
    <name type="common">Soap bark tree</name>
    <dbReference type="NCBI Taxonomy" id="32244"/>
    <lineage>
        <taxon>Eukaryota</taxon>
        <taxon>Viridiplantae</taxon>
        <taxon>Streptophyta</taxon>
        <taxon>Embryophyta</taxon>
        <taxon>Tracheophyta</taxon>
        <taxon>Spermatophyta</taxon>
        <taxon>Magnoliopsida</taxon>
        <taxon>eudicotyledons</taxon>
        <taxon>Gunneridae</taxon>
        <taxon>Pentapetalae</taxon>
        <taxon>rosids</taxon>
        <taxon>fabids</taxon>
        <taxon>Fabales</taxon>
        <taxon>Quillajaceae</taxon>
        <taxon>Quillaja</taxon>
    </lineage>
</organism>
<dbReference type="PANTHER" id="PTHR31064">
    <property type="entry name" value="POTASSIUM TRANSPORT PROTEIN DDB_G0292412-RELATED"/>
    <property type="match status" value="1"/>
</dbReference>
<dbReference type="EMBL" id="JARAOO010000003">
    <property type="protein sequence ID" value="KAJ7973705.1"/>
    <property type="molecule type" value="Genomic_DNA"/>
</dbReference>
<name>A0AAD7VFJ5_QUISA</name>